<keyword evidence="3" id="KW-1185">Reference proteome</keyword>
<dbReference type="WBParaSite" id="SBAD_0000745201-mRNA-1">
    <property type="protein sequence ID" value="SBAD_0000745201-mRNA-1"/>
    <property type="gene ID" value="SBAD_0000745201"/>
</dbReference>
<proteinExistence type="predicted"/>
<dbReference type="Proteomes" id="UP000270296">
    <property type="component" value="Unassembled WGS sequence"/>
</dbReference>
<evidence type="ECO:0000313" key="2">
    <source>
        <dbReference type="EMBL" id="VDP12204.1"/>
    </source>
</evidence>
<sequence length="73" mass="8146">MDRCRLSGVPALAVVLMLDVAADFELQPINVPGSSSFNHHMEDYLKVFQEDQNDGVEEIIIKAKSNLQQFLIG</sequence>
<feature type="signal peptide" evidence="1">
    <location>
        <begin position="1"/>
        <end position="22"/>
    </location>
</feature>
<feature type="chain" id="PRO_5043140213" evidence="1">
    <location>
        <begin position="23"/>
        <end position="73"/>
    </location>
</feature>
<reference evidence="4" key="1">
    <citation type="submission" date="2016-06" db="UniProtKB">
        <authorList>
            <consortium name="WormBaseParasite"/>
        </authorList>
    </citation>
    <scope>IDENTIFICATION</scope>
</reference>
<keyword evidence="1" id="KW-0732">Signal</keyword>
<organism evidence="4">
    <name type="scientific">Soboliphyme baturini</name>
    <dbReference type="NCBI Taxonomy" id="241478"/>
    <lineage>
        <taxon>Eukaryota</taxon>
        <taxon>Metazoa</taxon>
        <taxon>Ecdysozoa</taxon>
        <taxon>Nematoda</taxon>
        <taxon>Enoplea</taxon>
        <taxon>Dorylaimia</taxon>
        <taxon>Dioctophymatida</taxon>
        <taxon>Dioctophymatoidea</taxon>
        <taxon>Soboliphymatidae</taxon>
        <taxon>Soboliphyme</taxon>
    </lineage>
</organism>
<name>A0A183IU88_9BILA</name>
<dbReference type="AlphaFoldDB" id="A0A183IU88"/>
<evidence type="ECO:0000256" key="1">
    <source>
        <dbReference type="SAM" id="SignalP"/>
    </source>
</evidence>
<gene>
    <name evidence="2" type="ORF">SBAD_LOCUS7185</name>
</gene>
<evidence type="ECO:0000313" key="3">
    <source>
        <dbReference type="Proteomes" id="UP000270296"/>
    </source>
</evidence>
<reference evidence="2 3" key="2">
    <citation type="submission" date="2018-11" db="EMBL/GenBank/DDBJ databases">
        <authorList>
            <consortium name="Pathogen Informatics"/>
        </authorList>
    </citation>
    <scope>NUCLEOTIDE SEQUENCE [LARGE SCALE GENOMIC DNA]</scope>
</reference>
<dbReference type="EMBL" id="UZAM01010397">
    <property type="protein sequence ID" value="VDP12204.1"/>
    <property type="molecule type" value="Genomic_DNA"/>
</dbReference>
<accession>A0A183IU88</accession>
<protein>
    <submittedName>
        <fullName evidence="4">Secreted protein</fullName>
    </submittedName>
</protein>
<evidence type="ECO:0000313" key="4">
    <source>
        <dbReference type="WBParaSite" id="SBAD_0000745201-mRNA-1"/>
    </source>
</evidence>